<name>A0A0G3H5Y6_9CORY</name>
<reference evidence="3" key="2">
    <citation type="submission" date="2015-05" db="EMBL/GenBank/DDBJ databases">
        <title>Complete genome sequence of Corynebacterium testudinoris DSM 44614, recovered from necrotic lesions in the mouth of a tortoise.</title>
        <authorList>
            <person name="Ruckert C."/>
            <person name="Albersmeier A."/>
            <person name="Winkler A."/>
            <person name="Tauch A."/>
        </authorList>
    </citation>
    <scope>NUCLEOTIDE SEQUENCE [LARGE SCALE GENOMIC DNA]</scope>
    <source>
        <strain evidence="3">DSM 44614</strain>
    </source>
</reference>
<reference evidence="2 3" key="1">
    <citation type="journal article" date="2015" name="Genome Announc.">
        <title>Complete Genome Sequence of the Type Strain Corynebacterium testudinoris DSM 44614, Recovered from Necrotic Lesions in the Mouth of a Tortoise.</title>
        <authorList>
            <person name="Ruckert C."/>
            <person name="Kriete M."/>
            <person name="Jaenicke S."/>
            <person name="Winkler A."/>
            <person name="Tauch A."/>
        </authorList>
    </citation>
    <scope>NUCLEOTIDE SEQUENCE [LARGE SCALE GENOMIC DNA]</scope>
    <source>
        <strain evidence="2 3">DSM 44614</strain>
    </source>
</reference>
<dbReference type="PATRIC" id="fig|136857.5.peg.1367"/>
<organism evidence="2 3">
    <name type="scientific">Corynebacterium testudinoris</name>
    <dbReference type="NCBI Taxonomy" id="136857"/>
    <lineage>
        <taxon>Bacteria</taxon>
        <taxon>Bacillati</taxon>
        <taxon>Actinomycetota</taxon>
        <taxon>Actinomycetes</taxon>
        <taxon>Mycobacteriales</taxon>
        <taxon>Corynebacteriaceae</taxon>
        <taxon>Corynebacterium</taxon>
    </lineage>
</organism>
<evidence type="ECO:0000313" key="3">
    <source>
        <dbReference type="Proteomes" id="UP000035540"/>
    </source>
</evidence>
<dbReference type="OrthoDB" id="4587515at2"/>
<gene>
    <name evidence="2" type="ORF">CTEST_06870</name>
</gene>
<dbReference type="STRING" id="136857.CTEST_06870"/>
<evidence type="ECO:0000256" key="1">
    <source>
        <dbReference type="SAM" id="MobiDB-lite"/>
    </source>
</evidence>
<sequence>MSVSQQPPGYIFDEAILDTCTTVIVRSGAAELIDSYYEDHRGTGGRSSLGPRVTILAVLVVGLAIFRIGGTASIAEICRVLNSLTRRQRARLGMDKNREIIHYKSFHAWLTRRLHPLDTGFDLPARRVKNREHRAQVAARTEGMLQAVLLAERRRDVVMNALVAGSIDEKNPKGAAGDVVADETIVDVAGPSAGMGNHDDKRRSAVYLASYYVRDGRYGAVNADIPAGNGDARRGFGIGITALSRVGHGDDLQAIAPVITAVAAHQPTSGYLAGLAKTLVHHKENGFDQRKTSHGNCRQPNLTVDMGYNTKIGFSTLALEHGYAPVVRYPKNRATVLPSESAEHVVHGVPAGPIQISGVFYCPAARNIIGERKLIWRVADLGEGAETLESQDRVLQRLFPLMMGTNTRPKVTRETAGRPRVTNDRVKEQVKIKLVCPAVQGRVRCPLKPESLRVAAGKPLVKPEWSADQYRCCSNSLLTMTYSERQWKLAQWGLVPGSWEHAFYFEAARAATERQFSRLKSPHESGIQDLKWSPRREPMICVLIGLWVAATNLAIQDSFYSREKKEPSIRTRMRSLERDLGRPPMRTPPRT</sequence>
<dbReference type="EMBL" id="CP011545">
    <property type="protein sequence ID" value="AKK08811.1"/>
    <property type="molecule type" value="Genomic_DNA"/>
</dbReference>
<dbReference type="RefSeq" id="WP_052844321.1">
    <property type="nucleotide sequence ID" value="NZ_CP011545.1"/>
</dbReference>
<feature type="region of interest" description="Disordered" evidence="1">
    <location>
        <begin position="570"/>
        <end position="591"/>
    </location>
</feature>
<keyword evidence="3" id="KW-1185">Reference proteome</keyword>
<protein>
    <submittedName>
        <fullName evidence="2">Uncharacterized protein</fullName>
    </submittedName>
</protein>
<dbReference type="Proteomes" id="UP000035540">
    <property type="component" value="Chromosome"/>
</dbReference>
<dbReference type="AlphaFoldDB" id="A0A0G3H5Y6"/>
<accession>A0A0G3H5Y6</accession>
<evidence type="ECO:0000313" key="2">
    <source>
        <dbReference type="EMBL" id="AKK08811.1"/>
    </source>
</evidence>
<feature type="compositionally biased region" description="Basic and acidic residues" evidence="1">
    <location>
        <begin position="570"/>
        <end position="581"/>
    </location>
</feature>
<proteinExistence type="predicted"/>
<dbReference type="KEGG" id="cted:CTEST_06870"/>